<dbReference type="AlphaFoldDB" id="A0A5K7SG97"/>
<keyword evidence="1" id="KW-0732">Signal</keyword>
<protein>
    <recommendedName>
        <fullName evidence="4">Secretion system C-terminal sorting domain-containing protein</fullName>
    </recommendedName>
</protein>
<dbReference type="RefSeq" id="WP_318348736.1">
    <property type="nucleotide sequence ID" value="NZ_AP018694.1"/>
</dbReference>
<sequence>MKYSILITCLIFFLSPVSAQINKAIFLHHSTGSGVYSTGKVSQWITNYNTQNKTNYSVTEFSYPDTPWDWENYPYDYWKLWVDGSCNNTIENIQCLDNLCQKYELIIFKHCYPGAGIEKDIDNGNVTSSKKTINNYKLQYRALLNLFDQYPNNKFMVWTLVPLHRNATTSEVAKRAAEFVNWVKTEWLTENGKSHPNVSVFDFFGQAAEQNANPTQGVQYCLKYDYEGDHNGSDSHPNTIANQTIGPLFAADIVKVLSKNATNVSERTDTPVIQLQSNPTAKTIQYQINSNHSTPYFKIEIFSILGELVYSDAKAASSGNIKLERNSGIYIFRVKIDEKLISYKVMI</sequence>
<evidence type="ECO:0000313" key="3">
    <source>
        <dbReference type="Proteomes" id="UP001193389"/>
    </source>
</evidence>
<feature type="signal peptide" evidence="1">
    <location>
        <begin position="1"/>
        <end position="19"/>
    </location>
</feature>
<accession>A0A5K7SG97</accession>
<dbReference type="EMBL" id="AP018694">
    <property type="protein sequence ID" value="BBE20608.1"/>
    <property type="molecule type" value="Genomic_DNA"/>
</dbReference>
<reference evidence="2" key="1">
    <citation type="journal article" date="2020" name="Int. J. Syst. Evol. Microbiol.">
        <title>Aquipluma nitroreducens gen. nov. sp. nov., a novel facultatively anaerobic bacterium isolated from a freshwater lake.</title>
        <authorList>
            <person name="Watanabe M."/>
            <person name="Kojima H."/>
            <person name="Fukui M."/>
        </authorList>
    </citation>
    <scope>NUCLEOTIDE SEQUENCE</scope>
    <source>
        <strain evidence="2">MeG22</strain>
    </source>
</reference>
<gene>
    <name evidence="2" type="ORF">AQPE_4802</name>
</gene>
<keyword evidence="3" id="KW-1185">Reference proteome</keyword>
<organism evidence="2 3">
    <name type="scientific">Aquipluma nitroreducens</name>
    <dbReference type="NCBI Taxonomy" id="2010828"/>
    <lineage>
        <taxon>Bacteria</taxon>
        <taxon>Pseudomonadati</taxon>
        <taxon>Bacteroidota</taxon>
        <taxon>Bacteroidia</taxon>
        <taxon>Marinilabiliales</taxon>
        <taxon>Prolixibacteraceae</taxon>
        <taxon>Aquipluma</taxon>
    </lineage>
</organism>
<name>A0A5K7SG97_9BACT</name>
<dbReference type="InterPro" id="IPR026444">
    <property type="entry name" value="Secre_tail"/>
</dbReference>
<dbReference type="Proteomes" id="UP001193389">
    <property type="component" value="Chromosome"/>
</dbReference>
<dbReference type="KEGG" id="anf:AQPE_4802"/>
<evidence type="ECO:0008006" key="4">
    <source>
        <dbReference type="Google" id="ProtNLM"/>
    </source>
</evidence>
<proteinExistence type="predicted"/>
<feature type="chain" id="PRO_5024379215" description="Secretion system C-terminal sorting domain-containing protein" evidence="1">
    <location>
        <begin position="20"/>
        <end position="347"/>
    </location>
</feature>
<dbReference type="NCBIfam" id="TIGR04183">
    <property type="entry name" value="Por_Secre_tail"/>
    <property type="match status" value="1"/>
</dbReference>
<evidence type="ECO:0000313" key="2">
    <source>
        <dbReference type="EMBL" id="BBE20608.1"/>
    </source>
</evidence>
<evidence type="ECO:0000256" key="1">
    <source>
        <dbReference type="SAM" id="SignalP"/>
    </source>
</evidence>